<feature type="domain" description="PhoU" evidence="7">
    <location>
        <begin position="358"/>
        <end position="443"/>
    </location>
</feature>
<dbReference type="Pfam" id="PF01895">
    <property type="entry name" value="PhoU"/>
    <property type="match status" value="2"/>
</dbReference>
<evidence type="ECO:0000256" key="5">
    <source>
        <dbReference type="ARBA" id="ARBA00023136"/>
    </source>
</evidence>
<dbReference type="Proteomes" id="UP000515823">
    <property type="component" value="Chromosome"/>
</dbReference>
<feature type="transmembrane region" description="Helical" evidence="6">
    <location>
        <begin position="142"/>
        <end position="159"/>
    </location>
</feature>
<feature type="transmembrane region" description="Helical" evidence="6">
    <location>
        <begin position="295"/>
        <end position="312"/>
    </location>
</feature>
<dbReference type="Pfam" id="PF02690">
    <property type="entry name" value="Na_Pi_cotrans"/>
    <property type="match status" value="2"/>
</dbReference>
<evidence type="ECO:0000313" key="9">
    <source>
        <dbReference type="Proteomes" id="UP000515823"/>
    </source>
</evidence>
<evidence type="ECO:0000256" key="1">
    <source>
        <dbReference type="ARBA" id="ARBA00004651"/>
    </source>
</evidence>
<feature type="transmembrane region" description="Helical" evidence="6">
    <location>
        <begin position="50"/>
        <end position="77"/>
    </location>
</feature>
<dbReference type="NCBIfam" id="NF037997">
    <property type="entry name" value="Na_Pi_symport"/>
    <property type="match status" value="1"/>
</dbReference>
<protein>
    <submittedName>
        <fullName evidence="8">Na/Pi cotransporter family protein</fullName>
    </submittedName>
</protein>
<dbReference type="SUPFAM" id="SSF109755">
    <property type="entry name" value="PhoU-like"/>
    <property type="match status" value="1"/>
</dbReference>
<keyword evidence="9" id="KW-1185">Reference proteome</keyword>
<dbReference type="InterPro" id="IPR003841">
    <property type="entry name" value="Na/Pi_transpt"/>
</dbReference>
<dbReference type="RefSeq" id="WP_249301147.1">
    <property type="nucleotide sequence ID" value="NZ_CP060634.1"/>
</dbReference>
<organism evidence="8 9">
    <name type="scientific">Qiania dongpingensis</name>
    <dbReference type="NCBI Taxonomy" id="2763669"/>
    <lineage>
        <taxon>Bacteria</taxon>
        <taxon>Bacillati</taxon>
        <taxon>Bacillota</taxon>
        <taxon>Clostridia</taxon>
        <taxon>Lachnospirales</taxon>
        <taxon>Lachnospiraceae</taxon>
        <taxon>Qiania</taxon>
    </lineage>
</organism>
<keyword evidence="2" id="KW-1003">Cell membrane</keyword>
<dbReference type="PANTHER" id="PTHR10010:SF46">
    <property type="entry name" value="SODIUM-DEPENDENT PHOSPHATE TRANSPORT PROTEIN 2B"/>
    <property type="match status" value="1"/>
</dbReference>
<feature type="transmembrane region" description="Helical" evidence="6">
    <location>
        <begin position="171"/>
        <end position="197"/>
    </location>
</feature>
<comment type="subcellular location">
    <subcellularLocation>
        <location evidence="1">Cell membrane</location>
        <topology evidence="1">Multi-pass membrane protein</topology>
    </subcellularLocation>
</comment>
<proteinExistence type="predicted"/>
<dbReference type="AlphaFoldDB" id="A0A7G9G1E1"/>
<dbReference type="InterPro" id="IPR026022">
    <property type="entry name" value="PhoU_dom"/>
</dbReference>
<dbReference type="KEGG" id="qdo:H9Q78_09105"/>
<keyword evidence="4 6" id="KW-1133">Transmembrane helix</keyword>
<dbReference type="Gene3D" id="1.20.58.220">
    <property type="entry name" value="Phosphate transport system protein phou homolog 2, domain 2"/>
    <property type="match status" value="1"/>
</dbReference>
<dbReference type="InterPro" id="IPR004633">
    <property type="entry name" value="NaPi_cotrn-rel/YqeW-like"/>
</dbReference>
<sequence>MSLSDVKLLFQFVGGLGMFLYGMNIMADGLQKAAGGRMKRMLGYITNNRLLGVLLGALITAIIQSSSATTVMVVGFVNAGILSLSQAVGVIMGANIGTTVTAWLVSMSEWGEVMKPEFFAPVLIGIGAFMLLFAKKERQKEIGSILVGFGVLFIGLSFMSGSIEPYKDAPVFAQIFTVLGSNPIFGILAGVVVTGIIQSSSASVGILQTLAMNGVVTWNSAVYITLGQNIGTCVTALLASAGAHKTAKRAAVIHLMFNVMGAVLFGIVMFIVFSLNGNWAASTINSTQISVFHTIFNVTNTLILFPFAGKLVSLSGKIVREKVQEPEETLEQKIMSHLDTRILENPSFAIETAKREVVRMGELSLDNVKLGENAVLTNNQESVDRIFAQEKTINFMEKALTEYLVKISNLSLMEEQSEQVKNLLYTVNDLERIGDHAENIAELAESKIQGDIQFSPMGQKDLETIFSYAVGSVENAVSARRNEDAESIRQVIKFEDLVDSTEEDLRDKHIARLANNECRASHGVIFLDIMGNLERVSDHAYNIAGYVKDEM</sequence>
<dbReference type="NCBIfam" id="TIGR00704">
    <property type="entry name" value="NaPi_cotrn_rel"/>
    <property type="match status" value="1"/>
</dbReference>
<feature type="transmembrane region" description="Helical" evidence="6">
    <location>
        <begin position="118"/>
        <end position="136"/>
    </location>
</feature>
<feature type="transmembrane region" description="Helical" evidence="6">
    <location>
        <begin position="217"/>
        <end position="239"/>
    </location>
</feature>
<gene>
    <name evidence="8" type="ORF">H9Q78_09105</name>
</gene>
<dbReference type="EMBL" id="CP060634">
    <property type="protein sequence ID" value="QNM04623.1"/>
    <property type="molecule type" value="Genomic_DNA"/>
</dbReference>
<dbReference type="GO" id="GO:0005886">
    <property type="term" value="C:plasma membrane"/>
    <property type="evidence" value="ECO:0007669"/>
    <property type="project" value="UniProtKB-SubCell"/>
</dbReference>
<evidence type="ECO:0000256" key="6">
    <source>
        <dbReference type="SAM" id="Phobius"/>
    </source>
</evidence>
<keyword evidence="3 6" id="KW-0812">Transmembrane</keyword>
<feature type="transmembrane region" description="Helical" evidence="6">
    <location>
        <begin position="83"/>
        <end position="106"/>
    </location>
</feature>
<feature type="transmembrane region" description="Helical" evidence="6">
    <location>
        <begin position="12"/>
        <end position="30"/>
    </location>
</feature>
<reference evidence="8 9" key="1">
    <citation type="submission" date="2020-08" db="EMBL/GenBank/DDBJ databases">
        <authorList>
            <person name="Liu C."/>
            <person name="Sun Q."/>
        </authorList>
    </citation>
    <scope>NUCLEOTIDE SEQUENCE [LARGE SCALE GENOMIC DNA]</scope>
    <source>
        <strain evidence="8 9">NSJ-38</strain>
    </source>
</reference>
<dbReference type="GO" id="GO:0005436">
    <property type="term" value="F:sodium:phosphate symporter activity"/>
    <property type="evidence" value="ECO:0007669"/>
    <property type="project" value="InterPro"/>
</dbReference>
<name>A0A7G9G1E1_9FIRM</name>
<accession>A0A7G9G1E1</accession>
<evidence type="ECO:0000256" key="4">
    <source>
        <dbReference type="ARBA" id="ARBA00022989"/>
    </source>
</evidence>
<dbReference type="GO" id="GO:0044341">
    <property type="term" value="P:sodium-dependent phosphate transport"/>
    <property type="evidence" value="ECO:0007669"/>
    <property type="project" value="InterPro"/>
</dbReference>
<dbReference type="InterPro" id="IPR038078">
    <property type="entry name" value="PhoU-like_sf"/>
</dbReference>
<evidence type="ECO:0000313" key="8">
    <source>
        <dbReference type="EMBL" id="QNM04623.1"/>
    </source>
</evidence>
<feature type="domain" description="PhoU" evidence="7">
    <location>
        <begin position="466"/>
        <end position="546"/>
    </location>
</feature>
<evidence type="ECO:0000256" key="3">
    <source>
        <dbReference type="ARBA" id="ARBA00022692"/>
    </source>
</evidence>
<evidence type="ECO:0000259" key="7">
    <source>
        <dbReference type="Pfam" id="PF01895"/>
    </source>
</evidence>
<keyword evidence="5 6" id="KW-0472">Membrane</keyword>
<feature type="transmembrane region" description="Helical" evidence="6">
    <location>
        <begin position="251"/>
        <end position="275"/>
    </location>
</feature>
<dbReference type="PANTHER" id="PTHR10010">
    <property type="entry name" value="SOLUTE CARRIER FAMILY 34 SODIUM PHOSPHATE , MEMBER 2-RELATED"/>
    <property type="match status" value="1"/>
</dbReference>
<evidence type="ECO:0000256" key="2">
    <source>
        <dbReference type="ARBA" id="ARBA00022475"/>
    </source>
</evidence>